<evidence type="ECO:0000313" key="2">
    <source>
        <dbReference type="Proteomes" id="UP000729402"/>
    </source>
</evidence>
<reference evidence="1" key="1">
    <citation type="journal article" date="2021" name="bioRxiv">
        <title>Whole Genome Assembly and Annotation of Northern Wild Rice, Zizania palustris L., Supports a Whole Genome Duplication in the Zizania Genus.</title>
        <authorList>
            <person name="Haas M."/>
            <person name="Kono T."/>
            <person name="Macchietto M."/>
            <person name="Millas R."/>
            <person name="McGilp L."/>
            <person name="Shao M."/>
            <person name="Duquette J."/>
            <person name="Hirsch C.N."/>
            <person name="Kimball J."/>
        </authorList>
    </citation>
    <scope>NUCLEOTIDE SEQUENCE</scope>
    <source>
        <tissue evidence="1">Fresh leaf tissue</tissue>
    </source>
</reference>
<evidence type="ECO:0000313" key="1">
    <source>
        <dbReference type="EMBL" id="KAG8052053.1"/>
    </source>
</evidence>
<dbReference type="EMBL" id="JAAALK010000288">
    <property type="protein sequence ID" value="KAG8052053.1"/>
    <property type="molecule type" value="Genomic_DNA"/>
</dbReference>
<gene>
    <name evidence="1" type="ORF">GUJ93_ZPchr0001g30890</name>
</gene>
<accession>A0A8J5VLH7</accession>
<sequence length="115" mass="11657">MSGGGEGVRVLVGDGVPAGFVGDGVVAEVEVAPVVTEVRSSRTEGDSGDGSYLTPEQVLQLQSQLHHIRRLAAAGMAMAPQPMKRPSAAGLNFSELRRGGIAGVAYAASSTPLVA</sequence>
<dbReference type="AlphaFoldDB" id="A0A8J5VLH7"/>
<comment type="caution">
    <text evidence="1">The sequence shown here is derived from an EMBL/GenBank/DDBJ whole genome shotgun (WGS) entry which is preliminary data.</text>
</comment>
<name>A0A8J5VLH7_ZIZPA</name>
<proteinExistence type="predicted"/>
<keyword evidence="2" id="KW-1185">Reference proteome</keyword>
<organism evidence="1 2">
    <name type="scientific">Zizania palustris</name>
    <name type="common">Northern wild rice</name>
    <dbReference type="NCBI Taxonomy" id="103762"/>
    <lineage>
        <taxon>Eukaryota</taxon>
        <taxon>Viridiplantae</taxon>
        <taxon>Streptophyta</taxon>
        <taxon>Embryophyta</taxon>
        <taxon>Tracheophyta</taxon>
        <taxon>Spermatophyta</taxon>
        <taxon>Magnoliopsida</taxon>
        <taxon>Liliopsida</taxon>
        <taxon>Poales</taxon>
        <taxon>Poaceae</taxon>
        <taxon>BOP clade</taxon>
        <taxon>Oryzoideae</taxon>
        <taxon>Oryzeae</taxon>
        <taxon>Zizaniinae</taxon>
        <taxon>Zizania</taxon>
    </lineage>
</organism>
<dbReference type="Proteomes" id="UP000729402">
    <property type="component" value="Unassembled WGS sequence"/>
</dbReference>
<reference evidence="1" key="2">
    <citation type="submission" date="2021-02" db="EMBL/GenBank/DDBJ databases">
        <authorList>
            <person name="Kimball J.A."/>
            <person name="Haas M.W."/>
            <person name="Macchietto M."/>
            <person name="Kono T."/>
            <person name="Duquette J."/>
            <person name="Shao M."/>
        </authorList>
    </citation>
    <scope>NUCLEOTIDE SEQUENCE</scope>
    <source>
        <tissue evidence="1">Fresh leaf tissue</tissue>
    </source>
</reference>
<protein>
    <submittedName>
        <fullName evidence="1">Uncharacterized protein</fullName>
    </submittedName>
</protein>